<feature type="transmembrane region" description="Helical" evidence="1">
    <location>
        <begin position="177"/>
        <end position="197"/>
    </location>
</feature>
<evidence type="ECO:0000313" key="3">
    <source>
        <dbReference type="Proteomes" id="UP000054342"/>
    </source>
</evidence>
<feature type="transmembrane region" description="Helical" evidence="1">
    <location>
        <begin position="29"/>
        <end position="50"/>
    </location>
</feature>
<sequence>MLLFIMFLNPTMNATQCRENTQALSVADVAANGVLSDFLVGVVLVVLHLLPPLHVLENMERRLGETSLPLFQTAAILGLSWNVASVYLLASSPRTNHSAEATWLTSSSSLSIGFGALHTRWTHKRPEWTWLVVFFVSFPLCAGVNVLAARRVFGEEIPVESCLKFFQDYREAIRHTFIVHSVLFWASSFVMLFLLLLRPVVDGNTRHRDADVDTEHQNTKRNTNKGIRAWGRWWAWTILAIFSLQLVLFILIFHHFVPEQVLRKEAGGQLDEGKMTFGQILTIFMWASVLVDVASKDRAGTRMS</sequence>
<reference evidence="2 3" key="1">
    <citation type="submission" date="2015-01" db="EMBL/GenBank/DDBJ databases">
        <title>The Genome Sequence of Exophiala xenobiotica CBS118157.</title>
        <authorList>
            <consortium name="The Broad Institute Genomics Platform"/>
            <person name="Cuomo C."/>
            <person name="de Hoog S."/>
            <person name="Gorbushina A."/>
            <person name="Stielow B."/>
            <person name="Teixiera M."/>
            <person name="Abouelleil A."/>
            <person name="Chapman S.B."/>
            <person name="Priest M."/>
            <person name="Young S.K."/>
            <person name="Wortman J."/>
            <person name="Nusbaum C."/>
            <person name="Birren B."/>
        </authorList>
    </citation>
    <scope>NUCLEOTIDE SEQUENCE [LARGE SCALE GENOMIC DNA]</scope>
    <source>
        <strain evidence="2 3">CBS 118157</strain>
    </source>
</reference>
<dbReference type="EMBL" id="KN847323">
    <property type="protein sequence ID" value="KIW49314.1"/>
    <property type="molecule type" value="Genomic_DNA"/>
</dbReference>
<keyword evidence="1" id="KW-1133">Transmembrane helix</keyword>
<feature type="transmembrane region" description="Helical" evidence="1">
    <location>
        <begin position="233"/>
        <end position="257"/>
    </location>
</feature>
<accession>A0A0D2EN67</accession>
<feature type="transmembrane region" description="Helical" evidence="1">
    <location>
        <begin position="277"/>
        <end position="295"/>
    </location>
</feature>
<dbReference type="Proteomes" id="UP000054342">
    <property type="component" value="Unassembled WGS sequence"/>
</dbReference>
<evidence type="ECO:0000256" key="1">
    <source>
        <dbReference type="SAM" id="Phobius"/>
    </source>
</evidence>
<evidence type="ECO:0000313" key="2">
    <source>
        <dbReference type="EMBL" id="KIW49314.1"/>
    </source>
</evidence>
<dbReference type="HOGENOM" id="CLU_915372_0_0_1"/>
<name>A0A0D2EN67_9EURO</name>
<dbReference type="GeneID" id="25332915"/>
<dbReference type="RefSeq" id="XP_013309899.1">
    <property type="nucleotide sequence ID" value="XM_013454445.1"/>
</dbReference>
<organism evidence="2 3">
    <name type="scientific">Exophiala xenobiotica</name>
    <dbReference type="NCBI Taxonomy" id="348802"/>
    <lineage>
        <taxon>Eukaryota</taxon>
        <taxon>Fungi</taxon>
        <taxon>Dikarya</taxon>
        <taxon>Ascomycota</taxon>
        <taxon>Pezizomycotina</taxon>
        <taxon>Eurotiomycetes</taxon>
        <taxon>Chaetothyriomycetidae</taxon>
        <taxon>Chaetothyriales</taxon>
        <taxon>Herpotrichiellaceae</taxon>
        <taxon>Exophiala</taxon>
    </lineage>
</organism>
<gene>
    <name evidence="2" type="ORF">PV05_11007</name>
</gene>
<dbReference type="RefSeq" id="XP_013309898.1">
    <property type="nucleotide sequence ID" value="XM_013454444.1"/>
</dbReference>
<keyword evidence="1" id="KW-0472">Membrane</keyword>
<proteinExistence type="predicted"/>
<feature type="transmembrane region" description="Helical" evidence="1">
    <location>
        <begin position="102"/>
        <end position="121"/>
    </location>
</feature>
<keyword evidence="1" id="KW-0812">Transmembrane</keyword>
<feature type="transmembrane region" description="Helical" evidence="1">
    <location>
        <begin position="128"/>
        <end position="148"/>
    </location>
</feature>
<feature type="transmembrane region" description="Helical" evidence="1">
    <location>
        <begin position="70"/>
        <end position="90"/>
    </location>
</feature>
<dbReference type="AlphaFoldDB" id="A0A0D2EN67"/>
<keyword evidence="3" id="KW-1185">Reference proteome</keyword>
<dbReference type="EMBL" id="KN847323">
    <property type="protein sequence ID" value="KIW49315.1"/>
    <property type="molecule type" value="Genomic_DNA"/>
</dbReference>
<protein>
    <submittedName>
        <fullName evidence="2">Uncharacterized protein</fullName>
    </submittedName>
</protein>